<evidence type="ECO:0000313" key="6">
    <source>
        <dbReference type="EMBL" id="PRQ40926.1"/>
    </source>
</evidence>
<keyword evidence="7" id="KW-1185">Reference proteome</keyword>
<organism evidence="6 7">
    <name type="scientific">Rosa chinensis</name>
    <name type="common">China rose</name>
    <dbReference type="NCBI Taxonomy" id="74649"/>
    <lineage>
        <taxon>Eukaryota</taxon>
        <taxon>Viridiplantae</taxon>
        <taxon>Streptophyta</taxon>
        <taxon>Embryophyta</taxon>
        <taxon>Tracheophyta</taxon>
        <taxon>Spermatophyta</taxon>
        <taxon>Magnoliopsida</taxon>
        <taxon>eudicotyledons</taxon>
        <taxon>Gunneridae</taxon>
        <taxon>Pentapetalae</taxon>
        <taxon>rosids</taxon>
        <taxon>fabids</taxon>
        <taxon>Rosales</taxon>
        <taxon>Rosaceae</taxon>
        <taxon>Rosoideae</taxon>
        <taxon>Rosoideae incertae sedis</taxon>
        <taxon>Rosa</taxon>
    </lineage>
</organism>
<gene>
    <name evidence="6" type="ORF">RchiOBHm_Chr4g0441411</name>
</gene>
<name>A0A2P6R3D0_ROSCH</name>
<dbReference type="Gene3D" id="1.10.1200.270">
    <property type="entry name" value="Methyltransferase, alpha-helical capping domain"/>
    <property type="match status" value="1"/>
</dbReference>
<evidence type="ECO:0000256" key="5">
    <source>
        <dbReference type="SAM" id="MobiDB-lite"/>
    </source>
</evidence>
<dbReference type="PANTHER" id="PTHR31009">
    <property type="entry name" value="S-ADENOSYL-L-METHIONINE:CARBOXYL METHYLTRANSFERASE FAMILY PROTEIN"/>
    <property type="match status" value="1"/>
</dbReference>
<keyword evidence="3" id="KW-0479">Metal-binding</keyword>
<dbReference type="EC" id="2.1.1.141" evidence="6"/>
<dbReference type="Pfam" id="PF03492">
    <property type="entry name" value="Methyltransf_7"/>
    <property type="match status" value="1"/>
</dbReference>
<evidence type="ECO:0000256" key="4">
    <source>
        <dbReference type="ARBA" id="ARBA00022842"/>
    </source>
</evidence>
<proteinExistence type="predicted"/>
<dbReference type="InterPro" id="IPR005299">
    <property type="entry name" value="MeTrfase_7"/>
</dbReference>
<dbReference type="SUPFAM" id="SSF53335">
    <property type="entry name" value="S-adenosyl-L-methionine-dependent methyltransferases"/>
    <property type="match status" value="1"/>
</dbReference>
<evidence type="ECO:0000256" key="1">
    <source>
        <dbReference type="ARBA" id="ARBA00022603"/>
    </source>
</evidence>
<comment type="caution">
    <text evidence="6">The sequence shown here is derived from an EMBL/GenBank/DDBJ whole genome shotgun (WGS) entry which is preliminary data.</text>
</comment>
<dbReference type="STRING" id="74649.A0A2P6R3D0"/>
<dbReference type="Gramene" id="PRQ40926">
    <property type="protein sequence ID" value="PRQ40926"/>
    <property type="gene ID" value="RchiOBHm_Chr4g0441411"/>
</dbReference>
<dbReference type="OrthoDB" id="1523883at2759"/>
<protein>
    <submittedName>
        <fullName evidence="6">Putative jasmonate O-methyltransferase</fullName>
        <ecNumber evidence="6">2.1.1.141</ecNumber>
    </submittedName>
</protein>
<dbReference type="EMBL" id="PDCK01000042">
    <property type="protein sequence ID" value="PRQ40926.1"/>
    <property type="molecule type" value="Genomic_DNA"/>
</dbReference>
<feature type="region of interest" description="Disordered" evidence="5">
    <location>
        <begin position="1"/>
        <end position="21"/>
    </location>
</feature>
<dbReference type="InterPro" id="IPR042086">
    <property type="entry name" value="MeTrfase_capping"/>
</dbReference>
<dbReference type="OMA" id="NIMAIES"/>
<dbReference type="Gene3D" id="3.40.50.150">
    <property type="entry name" value="Vaccinia Virus protein VP39"/>
    <property type="match status" value="1"/>
</dbReference>
<dbReference type="Proteomes" id="UP000238479">
    <property type="component" value="Chromosome 4"/>
</dbReference>
<keyword evidence="1 6" id="KW-0489">Methyltransferase</keyword>
<keyword evidence="4" id="KW-0460">Magnesium</keyword>
<keyword evidence="2 6" id="KW-0808">Transferase</keyword>
<dbReference type="GO" id="GO:0032259">
    <property type="term" value="P:methylation"/>
    <property type="evidence" value="ECO:0007669"/>
    <property type="project" value="UniProtKB-KW"/>
</dbReference>
<dbReference type="GO" id="GO:0030795">
    <property type="term" value="F:methyl jasmonate methylesterase activity"/>
    <property type="evidence" value="ECO:0007669"/>
    <property type="project" value="UniProtKB-EC"/>
</dbReference>
<evidence type="ECO:0000256" key="3">
    <source>
        <dbReference type="ARBA" id="ARBA00022723"/>
    </source>
</evidence>
<accession>A0A2P6R3D0</accession>
<dbReference type="GO" id="GO:0046872">
    <property type="term" value="F:metal ion binding"/>
    <property type="evidence" value="ECO:0007669"/>
    <property type="project" value="UniProtKB-KW"/>
</dbReference>
<evidence type="ECO:0000256" key="2">
    <source>
        <dbReference type="ARBA" id="ARBA00022679"/>
    </source>
</evidence>
<sequence length="406" mass="45602">MKFIKSQPRTTPAEPSYIDRSPDRVGEMEVTQILHMNNGDDETSYAKNSTVQRKTLSIAKPIIEEAVLELLGSNIMAIESMGIADLGCSSGPNTLLLISQIMDAIHAIPSKVTELRVFLNDLFSNDFNSIFMSLPSFYQKLKQDYDNSRDPDQHVINPLISAVPGSFYGPLFPRKSVHFVHSSFSLHWLSQVPDGLNNKGNIYISKSSPQCVLDAYSMQFQKDFSVFLRFRAQEIAEGGRMVLSFMGRPSTDPTADQGTFYQFELLAHALMDTVSKGLIKEEMVNSFNMPYYTSCAEELNLVLQKEGSFIKDRLEAFEVNWDTGGADLDHNMPNGAFDHDQTITSSGQRVANSIRVVAESMLESHFGKEIMDEVFKKYTELVSKHLSNSTTRPKYTVLVTSLIRKI</sequence>
<dbReference type="AlphaFoldDB" id="A0A2P6R3D0"/>
<reference evidence="6 7" key="1">
    <citation type="journal article" date="2018" name="Nat. Genet.">
        <title>The Rosa genome provides new insights in the design of modern roses.</title>
        <authorList>
            <person name="Bendahmane M."/>
        </authorList>
    </citation>
    <scope>NUCLEOTIDE SEQUENCE [LARGE SCALE GENOMIC DNA]</scope>
    <source>
        <strain evidence="7">cv. Old Blush</strain>
    </source>
</reference>
<dbReference type="InterPro" id="IPR029063">
    <property type="entry name" value="SAM-dependent_MTases_sf"/>
</dbReference>
<evidence type="ECO:0000313" key="7">
    <source>
        <dbReference type="Proteomes" id="UP000238479"/>
    </source>
</evidence>